<evidence type="ECO:0000256" key="2">
    <source>
        <dbReference type="ARBA" id="ARBA00022692"/>
    </source>
</evidence>
<gene>
    <name evidence="6" type="ORF">FK004_05745</name>
</gene>
<dbReference type="Pfam" id="PF07681">
    <property type="entry name" value="DoxX"/>
    <property type="match status" value="1"/>
</dbReference>
<reference evidence="6 7" key="1">
    <citation type="submission" date="2017-04" db="EMBL/GenBank/DDBJ databases">
        <title>Complete genome sequence of Flavobacterium kingsejong AJ004.</title>
        <authorList>
            <person name="Lee P.C."/>
        </authorList>
    </citation>
    <scope>NUCLEOTIDE SEQUENCE [LARGE SCALE GENOMIC DNA]</scope>
    <source>
        <strain evidence="6 7">AJ004</strain>
    </source>
</reference>
<keyword evidence="3 5" id="KW-1133">Transmembrane helix</keyword>
<keyword evidence="7" id="KW-1185">Reference proteome</keyword>
<organism evidence="6 7">
    <name type="scientific">Flavobacterium kingsejongi</name>
    <dbReference type="NCBI Taxonomy" id="1678728"/>
    <lineage>
        <taxon>Bacteria</taxon>
        <taxon>Pseudomonadati</taxon>
        <taxon>Bacteroidota</taxon>
        <taxon>Flavobacteriia</taxon>
        <taxon>Flavobacteriales</taxon>
        <taxon>Flavobacteriaceae</taxon>
        <taxon>Flavobacterium</taxon>
    </lineage>
</organism>
<dbReference type="InterPro" id="IPR032808">
    <property type="entry name" value="DoxX"/>
</dbReference>
<evidence type="ECO:0000313" key="7">
    <source>
        <dbReference type="Proteomes" id="UP000244677"/>
    </source>
</evidence>
<dbReference type="GO" id="GO:0016020">
    <property type="term" value="C:membrane"/>
    <property type="evidence" value="ECO:0007669"/>
    <property type="project" value="UniProtKB-SubCell"/>
</dbReference>
<proteinExistence type="predicted"/>
<feature type="transmembrane region" description="Helical" evidence="5">
    <location>
        <begin position="49"/>
        <end position="70"/>
    </location>
</feature>
<dbReference type="KEGG" id="fki:FK004_05745"/>
<keyword evidence="2 5" id="KW-0812">Transmembrane</keyword>
<dbReference type="OrthoDB" id="4732370at2"/>
<accession>A0A2S1LU43</accession>
<dbReference type="AlphaFoldDB" id="A0A2S1LU43"/>
<feature type="transmembrane region" description="Helical" evidence="5">
    <location>
        <begin position="101"/>
        <end position="118"/>
    </location>
</feature>
<evidence type="ECO:0000256" key="1">
    <source>
        <dbReference type="ARBA" id="ARBA00004141"/>
    </source>
</evidence>
<keyword evidence="4 5" id="KW-0472">Membrane</keyword>
<feature type="transmembrane region" description="Helical" evidence="5">
    <location>
        <begin position="77"/>
        <end position="95"/>
    </location>
</feature>
<dbReference type="EMBL" id="CP020919">
    <property type="protein sequence ID" value="AWG27269.1"/>
    <property type="molecule type" value="Genomic_DNA"/>
</dbReference>
<evidence type="ECO:0000256" key="5">
    <source>
        <dbReference type="SAM" id="Phobius"/>
    </source>
</evidence>
<comment type="subcellular location">
    <subcellularLocation>
        <location evidence="1">Membrane</location>
        <topology evidence="1">Multi-pass membrane protein</topology>
    </subcellularLocation>
</comment>
<name>A0A2S1LU43_9FLAO</name>
<protein>
    <submittedName>
        <fullName evidence="6">DoxX family protein</fullName>
    </submittedName>
</protein>
<evidence type="ECO:0000313" key="6">
    <source>
        <dbReference type="EMBL" id="AWG27269.1"/>
    </source>
</evidence>
<evidence type="ECO:0000256" key="3">
    <source>
        <dbReference type="ARBA" id="ARBA00022989"/>
    </source>
</evidence>
<evidence type="ECO:0000256" key="4">
    <source>
        <dbReference type="ARBA" id="ARBA00023136"/>
    </source>
</evidence>
<dbReference type="Proteomes" id="UP000244677">
    <property type="component" value="Chromosome"/>
</dbReference>
<sequence>MIKPLPLLFIRLTIALSFFVHGLVRIPKIATFTQYMLARFEPTFLPKGIIILFSYALPFAEFTIGLLLLLGLFTRQALALGCVLMLCLVWGTALIEDWASLPTQFIHIAFMAFLLNALPQNSYAMDNLIKK</sequence>